<dbReference type="Proteomes" id="UP000320722">
    <property type="component" value="Chromosome"/>
</dbReference>
<organism evidence="1 2">
    <name type="scientific">Gimesia chilikensis</name>
    <dbReference type="NCBI Taxonomy" id="2605989"/>
    <lineage>
        <taxon>Bacteria</taxon>
        <taxon>Pseudomonadati</taxon>
        <taxon>Planctomycetota</taxon>
        <taxon>Planctomycetia</taxon>
        <taxon>Planctomycetales</taxon>
        <taxon>Planctomycetaceae</taxon>
        <taxon>Gimesia</taxon>
    </lineage>
</organism>
<evidence type="ECO:0000313" key="2">
    <source>
        <dbReference type="Proteomes" id="UP000320722"/>
    </source>
</evidence>
<proteinExistence type="predicted"/>
<protein>
    <submittedName>
        <fullName evidence="1">Uncharacterized protein</fullName>
    </submittedName>
</protein>
<accession>A0A517WMY1</accession>
<evidence type="ECO:0000313" key="1">
    <source>
        <dbReference type="EMBL" id="QDU06619.1"/>
    </source>
</evidence>
<gene>
    <name evidence="1" type="ORF">V6x_63730</name>
</gene>
<dbReference type="EMBL" id="CP036347">
    <property type="protein sequence ID" value="QDU06619.1"/>
    <property type="molecule type" value="Genomic_DNA"/>
</dbReference>
<dbReference type="InterPro" id="IPR046179">
    <property type="entry name" value="DUF6188"/>
</dbReference>
<reference evidence="1 2" key="1">
    <citation type="submission" date="2019-02" db="EMBL/GenBank/DDBJ databases">
        <title>Deep-cultivation of Planctomycetes and their phenomic and genomic characterization uncovers novel biology.</title>
        <authorList>
            <person name="Wiegand S."/>
            <person name="Jogler M."/>
            <person name="Boedeker C."/>
            <person name="Pinto D."/>
            <person name="Vollmers J."/>
            <person name="Rivas-Marin E."/>
            <person name="Kohn T."/>
            <person name="Peeters S.H."/>
            <person name="Heuer A."/>
            <person name="Rast P."/>
            <person name="Oberbeckmann S."/>
            <person name="Bunk B."/>
            <person name="Jeske O."/>
            <person name="Meyerdierks A."/>
            <person name="Storesund J.E."/>
            <person name="Kallscheuer N."/>
            <person name="Luecker S."/>
            <person name="Lage O.M."/>
            <person name="Pohl T."/>
            <person name="Merkel B.J."/>
            <person name="Hornburger P."/>
            <person name="Mueller R.-W."/>
            <person name="Bruemmer F."/>
            <person name="Labrenz M."/>
            <person name="Spormann A.M."/>
            <person name="Op den Camp H."/>
            <person name="Overmann J."/>
            <person name="Amann R."/>
            <person name="Jetten M.S.M."/>
            <person name="Mascher T."/>
            <person name="Medema M.H."/>
            <person name="Devos D.P."/>
            <person name="Kaster A.-K."/>
            <person name="Ovreas L."/>
            <person name="Rohde M."/>
            <person name="Galperin M.Y."/>
            <person name="Jogler C."/>
        </authorList>
    </citation>
    <scope>NUCLEOTIDE SEQUENCE [LARGE SCALE GENOMIC DNA]</scope>
    <source>
        <strain evidence="1 2">V6</strain>
    </source>
</reference>
<dbReference type="AlphaFoldDB" id="A0A517WMY1"/>
<sequence>MKTLSYSGRDLLLPLAGDTLIAFQEAGLTGMVFEDTESVRSLIQFEDELQITDVDGSRTLRGTKPGAGFWRADLERLDYLLGYRLTSAVARHDGCLTLEFETGVRLEVQSTTGYEAWHFQYPLLQTSTKQHPISVYGDHGKRIISS</sequence>
<dbReference type="RefSeq" id="WP_145045840.1">
    <property type="nucleotide sequence ID" value="NZ_CP036347.1"/>
</dbReference>
<name>A0A517WMY1_9PLAN</name>
<dbReference type="Pfam" id="PF19686">
    <property type="entry name" value="DUF6188"/>
    <property type="match status" value="1"/>
</dbReference>